<name>A0A0H3ZTP9_9VIBR</name>
<sequence length="64" mass="7545">MPEWRYNRETKELMLMCPNCKFHTPAFDNKPAVIANWALTNRAGDAFILQLWNRDYKNQSQNAA</sequence>
<reference evidence="1" key="1">
    <citation type="journal article" date="2015" name="MBio">
        <title>Eco-Evolutionary Dynamics of Episomes among Ecologically Cohesive Bacterial Populations.</title>
        <authorList>
            <person name="Xue H."/>
            <person name="Cordero O.X."/>
            <person name="Camas F.M."/>
            <person name="Trimble W."/>
            <person name="Meyer F."/>
            <person name="Guglielmini J."/>
            <person name="Rocha E.P."/>
            <person name="Polz M.F."/>
        </authorList>
    </citation>
    <scope>NUCLEOTIDE SEQUENCE</scope>
    <source>
        <strain evidence="1">1F_97</strain>
    </source>
</reference>
<accession>A0A0H3ZTP9</accession>
<evidence type="ECO:0000313" key="1">
    <source>
        <dbReference type="EMBL" id="AKN39645.1"/>
    </source>
</evidence>
<dbReference type="EMBL" id="KP795655">
    <property type="protein sequence ID" value="AKN39645.1"/>
    <property type="molecule type" value="Genomic_DNA"/>
</dbReference>
<dbReference type="AlphaFoldDB" id="A0A0H3ZTP9"/>
<organism evidence="1">
    <name type="scientific">Vibrio sp. 1F_97</name>
    <dbReference type="NCBI Taxonomy" id="1652827"/>
    <lineage>
        <taxon>Bacteria</taxon>
        <taxon>Pseudomonadati</taxon>
        <taxon>Pseudomonadota</taxon>
        <taxon>Gammaproteobacteria</taxon>
        <taxon>Vibrionales</taxon>
        <taxon>Vibrionaceae</taxon>
        <taxon>Vibrio</taxon>
    </lineage>
</organism>
<protein>
    <submittedName>
        <fullName evidence="1">Uncharacterized protein</fullName>
    </submittedName>
</protein>
<proteinExistence type="predicted"/>